<dbReference type="GO" id="GO:0051536">
    <property type="term" value="F:iron-sulfur cluster binding"/>
    <property type="evidence" value="ECO:0007669"/>
    <property type="project" value="UniProtKB-KW"/>
</dbReference>
<keyword evidence="2" id="KW-0479">Metal-binding</keyword>
<keyword evidence="1" id="KW-0949">S-adenosyl-L-methionine</keyword>
<evidence type="ECO:0000256" key="1">
    <source>
        <dbReference type="ARBA" id="ARBA00022691"/>
    </source>
</evidence>
<feature type="domain" description="Radical SAM core" evidence="5">
    <location>
        <begin position="30"/>
        <end position="178"/>
    </location>
</feature>
<dbReference type="GO" id="GO:0003824">
    <property type="term" value="F:catalytic activity"/>
    <property type="evidence" value="ECO:0007669"/>
    <property type="project" value="InterPro"/>
</dbReference>
<dbReference type="SFLD" id="SFLDS00029">
    <property type="entry name" value="Radical_SAM"/>
    <property type="match status" value="1"/>
</dbReference>
<dbReference type="InterPro" id="IPR013785">
    <property type="entry name" value="Aldolase_TIM"/>
</dbReference>
<sequence length="281" mass="31923">MRLEDIGFYTLKDNRAKNTSINSPLWRCEMILTNKCNFKCVYCRKFSIDDIPKKEALNIIKLWSDQGLKNIRFSGGEPTLYPDLLELVFFAKECGIERIALSTNGSASLEIYLKLIFAGINDFSISLDSCCASESDKMSGADYGMWDHVTHIIKMLSYLTYVTIGIVINEENINRCADTIVFCDELGVSDIRIIPSAQFNQMLPLLKQVPDHNMLDHPILNYRIMNSLQGRSVRGIQNSDSHKCFLVLDDMAVMKNSHLYHYPCIIYLREGGNPIGKIGKN</sequence>
<dbReference type="SFLD" id="SFLDG01067">
    <property type="entry name" value="SPASM/twitch_domain_containing"/>
    <property type="match status" value="1"/>
</dbReference>
<organism evidence="6">
    <name type="scientific">marine sediment metagenome</name>
    <dbReference type="NCBI Taxonomy" id="412755"/>
    <lineage>
        <taxon>unclassified sequences</taxon>
        <taxon>metagenomes</taxon>
        <taxon>ecological metagenomes</taxon>
    </lineage>
</organism>
<proteinExistence type="predicted"/>
<dbReference type="Pfam" id="PF04055">
    <property type="entry name" value="Radical_SAM"/>
    <property type="match status" value="1"/>
</dbReference>
<dbReference type="InterPro" id="IPR058240">
    <property type="entry name" value="rSAM_sf"/>
</dbReference>
<keyword evidence="4" id="KW-0411">Iron-sulfur</keyword>
<reference evidence="6" key="1">
    <citation type="journal article" date="2015" name="Nature">
        <title>Complex archaea that bridge the gap between prokaryotes and eukaryotes.</title>
        <authorList>
            <person name="Spang A."/>
            <person name="Saw J.H."/>
            <person name="Jorgensen S.L."/>
            <person name="Zaremba-Niedzwiedzka K."/>
            <person name="Martijn J."/>
            <person name="Lind A.E."/>
            <person name="van Eijk R."/>
            <person name="Schleper C."/>
            <person name="Guy L."/>
            <person name="Ettema T.J."/>
        </authorList>
    </citation>
    <scope>NUCLEOTIDE SEQUENCE</scope>
</reference>
<dbReference type="CDD" id="cd01335">
    <property type="entry name" value="Radical_SAM"/>
    <property type="match status" value="1"/>
</dbReference>
<evidence type="ECO:0000313" key="6">
    <source>
        <dbReference type="EMBL" id="KKL85127.1"/>
    </source>
</evidence>
<gene>
    <name evidence="6" type="ORF">LCGC14_1957890</name>
</gene>
<name>A0A0F9ICK8_9ZZZZ</name>
<dbReference type="PANTHER" id="PTHR11228:SF7">
    <property type="entry name" value="PQQA PEPTIDE CYCLASE"/>
    <property type="match status" value="1"/>
</dbReference>
<comment type="caution">
    <text evidence="6">The sequence shown here is derived from an EMBL/GenBank/DDBJ whole genome shotgun (WGS) entry which is preliminary data.</text>
</comment>
<dbReference type="InterPro" id="IPR007197">
    <property type="entry name" value="rSAM"/>
</dbReference>
<dbReference type="GO" id="GO:0046872">
    <property type="term" value="F:metal ion binding"/>
    <property type="evidence" value="ECO:0007669"/>
    <property type="project" value="UniProtKB-KW"/>
</dbReference>
<evidence type="ECO:0000256" key="2">
    <source>
        <dbReference type="ARBA" id="ARBA00022723"/>
    </source>
</evidence>
<accession>A0A0F9ICK8</accession>
<dbReference type="InterPro" id="IPR050377">
    <property type="entry name" value="Radical_SAM_PqqE_MftC-like"/>
</dbReference>
<protein>
    <recommendedName>
        <fullName evidence="5">Radical SAM core domain-containing protein</fullName>
    </recommendedName>
</protein>
<evidence type="ECO:0000259" key="5">
    <source>
        <dbReference type="Pfam" id="PF04055"/>
    </source>
</evidence>
<dbReference type="AlphaFoldDB" id="A0A0F9ICK8"/>
<feature type="non-terminal residue" evidence="6">
    <location>
        <position position="281"/>
    </location>
</feature>
<dbReference type="EMBL" id="LAZR01021495">
    <property type="protein sequence ID" value="KKL85127.1"/>
    <property type="molecule type" value="Genomic_DNA"/>
</dbReference>
<dbReference type="SUPFAM" id="SSF102114">
    <property type="entry name" value="Radical SAM enzymes"/>
    <property type="match status" value="1"/>
</dbReference>
<keyword evidence="3" id="KW-0408">Iron</keyword>
<dbReference type="Gene3D" id="3.20.20.70">
    <property type="entry name" value="Aldolase class I"/>
    <property type="match status" value="1"/>
</dbReference>
<evidence type="ECO:0000256" key="4">
    <source>
        <dbReference type="ARBA" id="ARBA00023014"/>
    </source>
</evidence>
<evidence type="ECO:0000256" key="3">
    <source>
        <dbReference type="ARBA" id="ARBA00023004"/>
    </source>
</evidence>
<dbReference type="PANTHER" id="PTHR11228">
    <property type="entry name" value="RADICAL SAM DOMAIN PROTEIN"/>
    <property type="match status" value="1"/>
</dbReference>